<dbReference type="KEGG" id="lpil:LIP_3652"/>
<evidence type="ECO:0000256" key="4">
    <source>
        <dbReference type="ARBA" id="ARBA00022692"/>
    </source>
</evidence>
<evidence type="ECO:0000256" key="2">
    <source>
        <dbReference type="ARBA" id="ARBA00022448"/>
    </source>
</evidence>
<name>A0A0K2SQP9_LIMPI</name>
<protein>
    <submittedName>
        <fullName evidence="12">Membrane protein</fullName>
    </submittedName>
</protein>
<dbReference type="InterPro" id="IPR047196">
    <property type="entry name" value="YidC_ALB_C"/>
</dbReference>
<dbReference type="PANTHER" id="PTHR12428">
    <property type="entry name" value="OXA1"/>
    <property type="match status" value="1"/>
</dbReference>
<dbReference type="CDD" id="cd20070">
    <property type="entry name" value="5TM_YidC_Alb3"/>
    <property type="match status" value="1"/>
</dbReference>
<dbReference type="GO" id="GO:0032977">
    <property type="term" value="F:membrane insertase activity"/>
    <property type="evidence" value="ECO:0007669"/>
    <property type="project" value="InterPro"/>
</dbReference>
<comment type="subcellular location">
    <subcellularLocation>
        <location evidence="1">Cell membrane</location>
        <topology evidence="1">Multi-pass membrane protein</topology>
    </subcellularLocation>
    <subcellularLocation>
        <location evidence="9">Membrane</location>
        <topology evidence="9">Multi-pass membrane protein</topology>
    </subcellularLocation>
</comment>
<dbReference type="PRINTS" id="PR01900">
    <property type="entry name" value="YIDCPROTEIN"/>
</dbReference>
<evidence type="ECO:0000256" key="9">
    <source>
        <dbReference type="RuleBase" id="RU003945"/>
    </source>
</evidence>
<evidence type="ECO:0000313" key="13">
    <source>
        <dbReference type="Proteomes" id="UP000065807"/>
    </source>
</evidence>
<sequence length="207" mass="23925">MQWLNELMRALLEGAYGLTHSWGLAIILLTVGVRAVMYPLTVRQSQGMEVMKRLQPKIQELQKKYKDRPDEMQRRMMALYKEHNYNPLSGCLPLLLQFPILIGLFNVLRTYEFSSGFLWLNLSAPDPYYVMPVLSAVTTYAQMMQTATGDKSQRMMMMLMPVFIGWISISFPGGLVLYWVVSNLLGIVQQWMISRRMSVQRRSSEAT</sequence>
<accession>A0A0K2SQP9</accession>
<dbReference type="InterPro" id="IPR001708">
    <property type="entry name" value="YidC/ALB3/OXA1/COX18"/>
</dbReference>
<keyword evidence="6 10" id="KW-1133">Transmembrane helix</keyword>
<dbReference type="EMBL" id="AP014924">
    <property type="protein sequence ID" value="BAS29460.1"/>
    <property type="molecule type" value="Genomic_DNA"/>
</dbReference>
<evidence type="ECO:0000256" key="5">
    <source>
        <dbReference type="ARBA" id="ARBA00022927"/>
    </source>
</evidence>
<dbReference type="InterPro" id="IPR028055">
    <property type="entry name" value="YidC/Oxa/ALB_C"/>
</dbReference>
<feature type="domain" description="Membrane insertase YidC/Oxa/ALB C-terminal" evidence="11">
    <location>
        <begin position="22"/>
        <end position="195"/>
    </location>
</feature>
<evidence type="ECO:0000259" key="11">
    <source>
        <dbReference type="Pfam" id="PF02096"/>
    </source>
</evidence>
<dbReference type="OrthoDB" id="9780552at2"/>
<dbReference type="AlphaFoldDB" id="A0A0K2SQP9"/>
<dbReference type="GO" id="GO:0015031">
    <property type="term" value="P:protein transport"/>
    <property type="evidence" value="ECO:0007669"/>
    <property type="project" value="UniProtKB-KW"/>
</dbReference>
<dbReference type="GO" id="GO:0051205">
    <property type="term" value="P:protein insertion into membrane"/>
    <property type="evidence" value="ECO:0007669"/>
    <property type="project" value="TreeGrafter"/>
</dbReference>
<keyword evidence="5" id="KW-0653">Protein transport</keyword>
<gene>
    <name evidence="12" type="ORF">LIP_3652</name>
</gene>
<reference evidence="13" key="2">
    <citation type="journal article" date="2016" name="Int. J. Syst. Evol. Microbiol.">
        <title>Complete genome sequence and cell structure of Limnochorda pilosa, a Gram-negative spore-former within the phylum Firmicutes.</title>
        <authorList>
            <person name="Watanabe M."/>
            <person name="Kojima H."/>
            <person name="Fukui M."/>
        </authorList>
    </citation>
    <scope>NUCLEOTIDE SEQUENCE [LARGE SCALE GENOMIC DNA]</scope>
    <source>
        <strain evidence="13">HC45</strain>
    </source>
</reference>
<evidence type="ECO:0000256" key="8">
    <source>
        <dbReference type="ARBA" id="ARBA00023186"/>
    </source>
</evidence>
<keyword evidence="13" id="KW-1185">Reference proteome</keyword>
<organism evidence="12 13">
    <name type="scientific">Limnochorda pilosa</name>
    <dbReference type="NCBI Taxonomy" id="1555112"/>
    <lineage>
        <taxon>Bacteria</taxon>
        <taxon>Bacillati</taxon>
        <taxon>Bacillota</taxon>
        <taxon>Limnochordia</taxon>
        <taxon>Limnochordales</taxon>
        <taxon>Limnochordaceae</taxon>
        <taxon>Limnochorda</taxon>
    </lineage>
</organism>
<proteinExistence type="inferred from homology"/>
<keyword evidence="4 9" id="KW-0812">Transmembrane</keyword>
<dbReference type="RefSeq" id="WP_068141215.1">
    <property type="nucleotide sequence ID" value="NZ_AP014924.1"/>
</dbReference>
<comment type="similarity">
    <text evidence="9">Belongs to the OXA1/ALB3/YidC family.</text>
</comment>
<dbReference type="PRINTS" id="PR00701">
    <property type="entry name" value="60KDINNERMP"/>
</dbReference>
<dbReference type="Pfam" id="PF02096">
    <property type="entry name" value="60KD_IMP"/>
    <property type="match status" value="1"/>
</dbReference>
<feature type="transmembrane region" description="Helical" evidence="10">
    <location>
        <begin position="20"/>
        <end position="42"/>
    </location>
</feature>
<feature type="transmembrane region" description="Helical" evidence="10">
    <location>
        <begin position="85"/>
        <end position="108"/>
    </location>
</feature>
<dbReference type="STRING" id="1555112.LIP_3652"/>
<keyword evidence="7 10" id="KW-0472">Membrane</keyword>
<evidence type="ECO:0000256" key="7">
    <source>
        <dbReference type="ARBA" id="ARBA00023136"/>
    </source>
</evidence>
<evidence type="ECO:0000313" key="12">
    <source>
        <dbReference type="EMBL" id="BAS29460.1"/>
    </source>
</evidence>
<evidence type="ECO:0000256" key="10">
    <source>
        <dbReference type="SAM" id="Phobius"/>
    </source>
</evidence>
<evidence type="ECO:0000256" key="1">
    <source>
        <dbReference type="ARBA" id="ARBA00004651"/>
    </source>
</evidence>
<keyword evidence="2" id="KW-0813">Transport</keyword>
<dbReference type="NCBIfam" id="TIGR03592">
    <property type="entry name" value="yidC_oxa1_cterm"/>
    <property type="match status" value="1"/>
</dbReference>
<keyword evidence="8" id="KW-0143">Chaperone</keyword>
<reference evidence="13" key="1">
    <citation type="submission" date="2015-07" db="EMBL/GenBank/DDBJ databases">
        <title>Complete genome sequence and phylogenetic analysis of Limnochorda pilosa.</title>
        <authorList>
            <person name="Watanabe M."/>
            <person name="Kojima H."/>
            <person name="Fukui M."/>
        </authorList>
    </citation>
    <scope>NUCLEOTIDE SEQUENCE [LARGE SCALE GENOMIC DNA]</scope>
    <source>
        <strain evidence="13">HC45</strain>
    </source>
</reference>
<dbReference type="Proteomes" id="UP000065807">
    <property type="component" value="Chromosome"/>
</dbReference>
<dbReference type="PATRIC" id="fig|1555112.3.peg.3688"/>
<feature type="transmembrane region" description="Helical" evidence="10">
    <location>
        <begin position="159"/>
        <end position="181"/>
    </location>
</feature>
<dbReference type="GO" id="GO:0005886">
    <property type="term" value="C:plasma membrane"/>
    <property type="evidence" value="ECO:0007669"/>
    <property type="project" value="UniProtKB-SubCell"/>
</dbReference>
<keyword evidence="3" id="KW-1003">Cell membrane</keyword>
<evidence type="ECO:0000256" key="3">
    <source>
        <dbReference type="ARBA" id="ARBA00022475"/>
    </source>
</evidence>
<dbReference type="PANTHER" id="PTHR12428:SF65">
    <property type="entry name" value="CYTOCHROME C OXIDASE ASSEMBLY PROTEIN COX18, MITOCHONDRIAL"/>
    <property type="match status" value="1"/>
</dbReference>
<evidence type="ECO:0000256" key="6">
    <source>
        <dbReference type="ARBA" id="ARBA00022989"/>
    </source>
</evidence>